<dbReference type="Proteomes" id="UP000050515">
    <property type="component" value="Unassembled WGS sequence"/>
</dbReference>
<dbReference type="GO" id="GO:0042773">
    <property type="term" value="P:ATP synthesis coupled electron transport"/>
    <property type="evidence" value="ECO:0007669"/>
    <property type="project" value="InterPro"/>
</dbReference>
<feature type="transmembrane region" description="Helical" evidence="14">
    <location>
        <begin position="249"/>
        <end position="267"/>
    </location>
</feature>
<keyword evidence="4" id="KW-0813">Transport</keyword>
<evidence type="ECO:0000256" key="9">
    <source>
        <dbReference type="ARBA" id="ARBA00022989"/>
    </source>
</evidence>
<keyword evidence="7" id="KW-1278">Translocase</keyword>
<keyword evidence="10" id="KW-0520">NAD</keyword>
<feature type="domain" description="NADH-Ubiquinone oxidoreductase (complex I) chain 5 N-terminal" evidence="16">
    <location>
        <begin position="66"/>
        <end position="110"/>
    </location>
</feature>
<evidence type="ECO:0000256" key="10">
    <source>
        <dbReference type="ARBA" id="ARBA00023027"/>
    </source>
</evidence>
<evidence type="ECO:0000259" key="16">
    <source>
        <dbReference type="Pfam" id="PF00662"/>
    </source>
</evidence>
<dbReference type="Pfam" id="PF00662">
    <property type="entry name" value="Proton_antipo_N"/>
    <property type="match status" value="1"/>
</dbReference>
<evidence type="ECO:0000256" key="14">
    <source>
        <dbReference type="SAM" id="Phobius"/>
    </source>
</evidence>
<keyword evidence="12 14" id="KW-0472">Membrane</keyword>
<reference evidence="18 19" key="1">
    <citation type="submission" date="2015-09" db="EMBL/GenBank/DDBJ databases">
        <title>Draft genome sequence of Acidiplasma aeolicum DSM 18409.</title>
        <authorList>
            <person name="Hemp J."/>
        </authorList>
    </citation>
    <scope>NUCLEOTIDE SEQUENCE [LARGE SCALE GENOMIC DNA]</scope>
    <source>
        <strain evidence="18 19">V</strain>
    </source>
</reference>
<comment type="subcellular location">
    <subcellularLocation>
        <location evidence="1">Membrane</location>
        <topology evidence="1">Multi-pass membrane protein</topology>
    </subcellularLocation>
</comment>
<sequence>MVGIYFLIFIFPLIAFPAEYIIGKYRLKLSGIFSSIMILLSLILVIDAYLYLLNHNAIYVHYQWFYNIDFGIYIDHLTVLMAMMVSFVSLMINLFAIFYMREDPRKNIYFSETSLFVTAMLGLVISSNLVLLFLFWEIVGLCSYLLIGFWFFKPNAASAAKKAFLVTRVGDLLFIIGMAVLYTSLVKISPVSPLSIPYLITNAHKISILIGKNTLALATLLILAGAIAKSAQFPLHVWIPDAMEGPTTVSALIHAATMVTAGVYLVARVFPLFEYSAAYSLYTVTAIGAFTAFFAGILGIVMNDIKRVLAYSTISQLGYMLASIGLGGIIGYSGVTFGMYHLVVHAIFKALLFMSAAVILIALLELRDIKQMGGLFRRMPVTAILMLIGAITLAAIPPTAGYFSKGQIISASYEYYLNGGSIIPWLLLLFSEILTAVYTFRMYFLVFLGKPRSYLAEHARDPKLVYLTPLMVLAFLSLTLGIIQKPFYKFLYSGVNIYTPPLYIAVIPVIFSFIGIGIAYMIYYYTVNKEIDISRNPLYRIIKNKFYLDIIYTDYVAERIILPLSFYIGHGDRTYDNSIDKMGSDLADAGTGLRKIQTGSAGYYVVFLLIGLSILFIIIELLGMIK</sequence>
<dbReference type="Pfam" id="PF06455">
    <property type="entry name" value="NADH5_C"/>
    <property type="match status" value="1"/>
</dbReference>
<dbReference type="EC" id="7.1.1.2" evidence="2"/>
<evidence type="ECO:0000256" key="6">
    <source>
        <dbReference type="ARBA" id="ARBA00022692"/>
    </source>
</evidence>
<dbReference type="AlphaFoldDB" id="A0A0P9CKP4"/>
<feature type="transmembrane region" description="Helical" evidence="14">
    <location>
        <begin position="308"/>
        <end position="330"/>
    </location>
</feature>
<dbReference type="PATRIC" id="fig|507754.4.peg.750"/>
<feature type="transmembrane region" description="Helical" evidence="14">
    <location>
        <begin position="464"/>
        <end position="483"/>
    </location>
</feature>
<keyword evidence="9 14" id="KW-1133">Transmembrane helix</keyword>
<feature type="transmembrane region" description="Helical" evidence="14">
    <location>
        <begin position="279"/>
        <end position="301"/>
    </location>
</feature>
<feature type="transmembrane region" description="Helical" evidence="14">
    <location>
        <begin position="29"/>
        <end position="52"/>
    </location>
</feature>
<evidence type="ECO:0000256" key="1">
    <source>
        <dbReference type="ARBA" id="ARBA00004141"/>
    </source>
</evidence>
<protein>
    <recommendedName>
        <fullName evidence="3">NADH-ubiquinone oxidoreductase chain 5</fullName>
        <ecNumber evidence="2">7.1.1.2</ecNumber>
    </recommendedName>
</protein>
<evidence type="ECO:0000313" key="18">
    <source>
        <dbReference type="EMBL" id="KPV45950.1"/>
    </source>
</evidence>
<accession>A0A0P9CKP4</accession>
<keyword evidence="6 14" id="KW-0812">Transmembrane</keyword>
<dbReference type="InterPro" id="IPR010934">
    <property type="entry name" value="NADH_DH_su5_C"/>
</dbReference>
<feature type="transmembrane region" description="Helical" evidence="14">
    <location>
        <begin position="164"/>
        <end position="186"/>
    </location>
</feature>
<dbReference type="PANTHER" id="PTHR42829">
    <property type="entry name" value="NADH-UBIQUINONE OXIDOREDUCTASE CHAIN 5"/>
    <property type="match status" value="1"/>
</dbReference>
<feature type="transmembrane region" description="Helical" evidence="14">
    <location>
        <begin position="601"/>
        <end position="622"/>
    </location>
</feature>
<dbReference type="PRINTS" id="PR01434">
    <property type="entry name" value="NADHDHGNASE5"/>
</dbReference>
<comment type="caution">
    <text evidence="18">The sequence shown here is derived from an EMBL/GenBank/DDBJ whole genome shotgun (WGS) entry which is preliminary data.</text>
</comment>
<dbReference type="NCBIfam" id="TIGR01974">
    <property type="entry name" value="NDH_I_L"/>
    <property type="match status" value="1"/>
</dbReference>
<evidence type="ECO:0000256" key="3">
    <source>
        <dbReference type="ARBA" id="ARBA00021096"/>
    </source>
</evidence>
<evidence type="ECO:0000256" key="4">
    <source>
        <dbReference type="ARBA" id="ARBA00022448"/>
    </source>
</evidence>
<evidence type="ECO:0000256" key="8">
    <source>
        <dbReference type="ARBA" id="ARBA00022982"/>
    </source>
</evidence>
<evidence type="ECO:0000256" key="12">
    <source>
        <dbReference type="ARBA" id="ARBA00023136"/>
    </source>
</evidence>
<proteinExistence type="predicted"/>
<dbReference type="GO" id="GO:0008137">
    <property type="term" value="F:NADH dehydrogenase (ubiquinone) activity"/>
    <property type="evidence" value="ECO:0007669"/>
    <property type="project" value="UniProtKB-EC"/>
</dbReference>
<evidence type="ECO:0000256" key="5">
    <source>
        <dbReference type="ARBA" id="ARBA00022660"/>
    </source>
</evidence>
<evidence type="ECO:0000256" key="7">
    <source>
        <dbReference type="ARBA" id="ARBA00022967"/>
    </source>
</evidence>
<keyword evidence="5" id="KW-0679">Respiratory chain</keyword>
<dbReference type="InterPro" id="IPR003945">
    <property type="entry name" value="NU5C-like"/>
</dbReference>
<dbReference type="Gene3D" id="1.20.5.2700">
    <property type="match status" value="1"/>
</dbReference>
<name>A0A0P9CKP4_9ARCH</name>
<comment type="catalytic activity">
    <reaction evidence="13">
        <text>a ubiquinone + NADH + 5 H(+)(in) = a ubiquinol + NAD(+) + 4 H(+)(out)</text>
        <dbReference type="Rhea" id="RHEA:29091"/>
        <dbReference type="Rhea" id="RHEA-COMP:9565"/>
        <dbReference type="Rhea" id="RHEA-COMP:9566"/>
        <dbReference type="ChEBI" id="CHEBI:15378"/>
        <dbReference type="ChEBI" id="CHEBI:16389"/>
        <dbReference type="ChEBI" id="CHEBI:17976"/>
        <dbReference type="ChEBI" id="CHEBI:57540"/>
        <dbReference type="ChEBI" id="CHEBI:57945"/>
        <dbReference type="EC" id="7.1.1.2"/>
    </reaction>
</comment>
<dbReference type="EMBL" id="LJCQ01000340">
    <property type="protein sequence ID" value="KPV45950.1"/>
    <property type="molecule type" value="Genomic_DNA"/>
</dbReference>
<feature type="transmembrane region" description="Helical" evidence="14">
    <location>
        <begin position="6"/>
        <end position="22"/>
    </location>
</feature>
<feature type="transmembrane region" description="Helical" evidence="14">
    <location>
        <begin position="72"/>
        <end position="96"/>
    </location>
</feature>
<evidence type="ECO:0000259" key="17">
    <source>
        <dbReference type="Pfam" id="PF06455"/>
    </source>
</evidence>
<dbReference type="PRINTS" id="PR01435">
    <property type="entry name" value="NPOXDRDTASE5"/>
</dbReference>
<feature type="domain" description="NADH:quinone oxidoreductase/Mrp antiporter transmembrane" evidence="15">
    <location>
        <begin position="126"/>
        <end position="420"/>
    </location>
</feature>
<dbReference type="PANTHER" id="PTHR42829:SF2">
    <property type="entry name" value="NADH-UBIQUINONE OXIDOREDUCTASE CHAIN 5"/>
    <property type="match status" value="1"/>
</dbReference>
<feature type="transmembrane region" description="Helical" evidence="14">
    <location>
        <begin position="375"/>
        <end position="396"/>
    </location>
</feature>
<organism evidence="18 19">
    <name type="scientific">Acidiplasma aeolicum</name>
    <dbReference type="NCBI Taxonomy" id="507754"/>
    <lineage>
        <taxon>Archaea</taxon>
        <taxon>Methanobacteriati</taxon>
        <taxon>Thermoplasmatota</taxon>
        <taxon>Thermoplasmata</taxon>
        <taxon>Thermoplasmatales</taxon>
        <taxon>Ferroplasmaceae</taxon>
        <taxon>Acidiplasma</taxon>
    </lineage>
</organism>
<keyword evidence="11" id="KW-0830">Ubiquinone</keyword>
<evidence type="ECO:0000256" key="2">
    <source>
        <dbReference type="ARBA" id="ARBA00012944"/>
    </source>
</evidence>
<keyword evidence="8" id="KW-0249">Electron transport</keyword>
<feature type="transmembrane region" description="Helical" evidence="14">
    <location>
        <begin position="108"/>
        <end position="125"/>
    </location>
</feature>
<dbReference type="RefSeq" id="WP_054964444.1">
    <property type="nucleotide sequence ID" value="NZ_LJCQ01000340.1"/>
</dbReference>
<dbReference type="GO" id="GO:0003954">
    <property type="term" value="F:NADH dehydrogenase activity"/>
    <property type="evidence" value="ECO:0007669"/>
    <property type="project" value="TreeGrafter"/>
</dbReference>
<dbReference type="GO" id="GO:0015990">
    <property type="term" value="P:electron transport coupled proton transport"/>
    <property type="evidence" value="ECO:0007669"/>
    <property type="project" value="TreeGrafter"/>
</dbReference>
<evidence type="ECO:0000259" key="15">
    <source>
        <dbReference type="Pfam" id="PF00361"/>
    </source>
</evidence>
<feature type="domain" description="NADH dehydrogenase subunit 5 C-terminal" evidence="17">
    <location>
        <begin position="438"/>
        <end position="618"/>
    </location>
</feature>
<dbReference type="Pfam" id="PF00361">
    <property type="entry name" value="Proton_antipo_M"/>
    <property type="match status" value="1"/>
</dbReference>
<feature type="transmembrane region" description="Helical" evidence="14">
    <location>
        <begin position="342"/>
        <end position="363"/>
    </location>
</feature>
<dbReference type="InterPro" id="IPR018393">
    <property type="entry name" value="NADHpl_OxRdtase_5_subgr"/>
</dbReference>
<feature type="transmembrane region" description="Helical" evidence="14">
    <location>
        <begin position="206"/>
        <end position="228"/>
    </location>
</feature>
<evidence type="ECO:0000313" key="19">
    <source>
        <dbReference type="Proteomes" id="UP000050515"/>
    </source>
</evidence>
<dbReference type="InterPro" id="IPR001516">
    <property type="entry name" value="Proton_antipo_N"/>
</dbReference>
<gene>
    <name evidence="18" type="ORF">SE19_07640</name>
</gene>
<evidence type="ECO:0000256" key="13">
    <source>
        <dbReference type="ARBA" id="ARBA00049551"/>
    </source>
</evidence>
<dbReference type="GO" id="GO:0016020">
    <property type="term" value="C:membrane"/>
    <property type="evidence" value="ECO:0007669"/>
    <property type="project" value="UniProtKB-SubCell"/>
</dbReference>
<feature type="transmembrane region" description="Helical" evidence="14">
    <location>
        <begin position="131"/>
        <end position="152"/>
    </location>
</feature>
<feature type="transmembrane region" description="Helical" evidence="14">
    <location>
        <begin position="503"/>
        <end position="525"/>
    </location>
</feature>
<feature type="transmembrane region" description="Helical" evidence="14">
    <location>
        <begin position="422"/>
        <end position="444"/>
    </location>
</feature>
<dbReference type="InterPro" id="IPR001750">
    <property type="entry name" value="ND/Mrp_TM"/>
</dbReference>
<evidence type="ECO:0000256" key="11">
    <source>
        <dbReference type="ARBA" id="ARBA00023075"/>
    </source>
</evidence>